<organism evidence="2 3">
    <name type="scientific">Araneus ventricosus</name>
    <name type="common">Orbweaver spider</name>
    <name type="synonym">Epeira ventricosa</name>
    <dbReference type="NCBI Taxonomy" id="182803"/>
    <lineage>
        <taxon>Eukaryota</taxon>
        <taxon>Metazoa</taxon>
        <taxon>Ecdysozoa</taxon>
        <taxon>Arthropoda</taxon>
        <taxon>Chelicerata</taxon>
        <taxon>Arachnida</taxon>
        <taxon>Araneae</taxon>
        <taxon>Araneomorphae</taxon>
        <taxon>Entelegynae</taxon>
        <taxon>Araneoidea</taxon>
        <taxon>Araneidae</taxon>
        <taxon>Araneus</taxon>
    </lineage>
</organism>
<keyword evidence="1" id="KW-0812">Transmembrane</keyword>
<evidence type="ECO:0000313" key="3">
    <source>
        <dbReference type="Proteomes" id="UP000499080"/>
    </source>
</evidence>
<keyword evidence="1" id="KW-0472">Membrane</keyword>
<dbReference type="EMBL" id="BGPR01000141">
    <property type="protein sequence ID" value="GBL98599.1"/>
    <property type="molecule type" value="Genomic_DNA"/>
</dbReference>
<gene>
    <name evidence="2" type="ORF">AVEN_19666_1</name>
</gene>
<keyword evidence="3" id="KW-1185">Reference proteome</keyword>
<evidence type="ECO:0000256" key="1">
    <source>
        <dbReference type="SAM" id="Phobius"/>
    </source>
</evidence>
<sequence length="101" mass="11529">MSTVQQLLLLITEFVREGMEECWDTGAVFLNIAKAFYRVWTDGLLYKLIVMLIPGSIIRLMATYLRGRRFALRVRCNLSLELGIVAGVKDPRLDQKCSMST</sequence>
<dbReference type="Proteomes" id="UP000499080">
    <property type="component" value="Unassembled WGS sequence"/>
</dbReference>
<feature type="transmembrane region" description="Helical" evidence="1">
    <location>
        <begin position="44"/>
        <end position="65"/>
    </location>
</feature>
<protein>
    <submittedName>
        <fullName evidence="2">Uncharacterized protein</fullName>
    </submittedName>
</protein>
<evidence type="ECO:0000313" key="2">
    <source>
        <dbReference type="EMBL" id="GBL98599.1"/>
    </source>
</evidence>
<dbReference type="OrthoDB" id="6773713at2759"/>
<dbReference type="AlphaFoldDB" id="A0A4Y2C395"/>
<accession>A0A4Y2C395</accession>
<comment type="caution">
    <text evidence="2">The sequence shown here is derived from an EMBL/GenBank/DDBJ whole genome shotgun (WGS) entry which is preliminary data.</text>
</comment>
<proteinExistence type="predicted"/>
<reference evidence="2 3" key="1">
    <citation type="journal article" date="2019" name="Sci. Rep.">
        <title>Orb-weaving spider Araneus ventricosus genome elucidates the spidroin gene catalogue.</title>
        <authorList>
            <person name="Kono N."/>
            <person name="Nakamura H."/>
            <person name="Ohtoshi R."/>
            <person name="Moran D.A.P."/>
            <person name="Shinohara A."/>
            <person name="Yoshida Y."/>
            <person name="Fujiwara M."/>
            <person name="Mori M."/>
            <person name="Tomita M."/>
            <person name="Arakawa K."/>
        </authorList>
    </citation>
    <scope>NUCLEOTIDE SEQUENCE [LARGE SCALE GENOMIC DNA]</scope>
</reference>
<name>A0A4Y2C395_ARAVE</name>
<keyword evidence="1" id="KW-1133">Transmembrane helix</keyword>